<protein>
    <recommendedName>
        <fullName evidence="3">PepSY domain-containing protein</fullName>
    </recommendedName>
</protein>
<evidence type="ECO:0000313" key="1">
    <source>
        <dbReference type="EMBL" id="OMD52414.1"/>
    </source>
</evidence>
<gene>
    <name evidence="1" type="ORF">BSK56_03105</name>
</gene>
<organism evidence="1 2">
    <name type="scientific">Paenibacillus borealis</name>
    <dbReference type="NCBI Taxonomy" id="160799"/>
    <lineage>
        <taxon>Bacteria</taxon>
        <taxon>Bacillati</taxon>
        <taxon>Bacillota</taxon>
        <taxon>Bacilli</taxon>
        <taxon>Bacillales</taxon>
        <taxon>Paenibacillaceae</taxon>
        <taxon>Paenibacillus</taxon>
    </lineage>
</organism>
<proteinExistence type="predicted"/>
<keyword evidence="2" id="KW-1185">Reference proteome</keyword>
<evidence type="ECO:0000313" key="2">
    <source>
        <dbReference type="Proteomes" id="UP000187412"/>
    </source>
</evidence>
<sequence>MEVIQLSKNKLSATLAVILFSGAVLTVSATLVPSFVNSAVVAKNSPEIQGSAQLALTGSTVPVLKVEAPAPVSTVKEDLLKQMTEAQIQQIYDFIDKPGDPHNSGREMTDSEVNRRLVLDDQYVYDGLRPKQQLPLKPGQAEVYLDLETNTYTYPERSLTDEELLQLIDWSYRLNYILSKRNVTAPPLPQEFSKAEAQALAAESVRKLFDADISKLQTTVILDELRLDKHPTWSVHWSPYKSQTLRGQGKEFWQYHVIIDAKTGVVLDTTAINLALKRTPIDKAAASAIQKDASWIHKATQVVKDKQGETRTIVKAYLTDTEVNNKRGMVAVKLLLEDGSSYTAEFRYPNQALRCLIYDTADKAN</sequence>
<reference evidence="1 2" key="1">
    <citation type="submission" date="2016-10" db="EMBL/GenBank/DDBJ databases">
        <title>Paenibacillus species isolates.</title>
        <authorList>
            <person name="Beno S.M."/>
        </authorList>
    </citation>
    <scope>NUCLEOTIDE SEQUENCE [LARGE SCALE GENOMIC DNA]</scope>
    <source>
        <strain evidence="1 2">FSL H7-0744</strain>
    </source>
</reference>
<comment type="caution">
    <text evidence="1">The sequence shown here is derived from an EMBL/GenBank/DDBJ whole genome shotgun (WGS) entry which is preliminary data.</text>
</comment>
<dbReference type="EMBL" id="MPTB01000003">
    <property type="protein sequence ID" value="OMD52414.1"/>
    <property type="molecule type" value="Genomic_DNA"/>
</dbReference>
<name>A0ABX3HR18_PAEBO</name>
<accession>A0ABX3HR18</accession>
<dbReference type="Proteomes" id="UP000187412">
    <property type="component" value="Unassembled WGS sequence"/>
</dbReference>
<evidence type="ECO:0008006" key="3">
    <source>
        <dbReference type="Google" id="ProtNLM"/>
    </source>
</evidence>